<keyword evidence="9" id="KW-0464">Manganese</keyword>
<feature type="transmembrane region" description="Helical" evidence="11">
    <location>
        <begin position="12"/>
        <end position="36"/>
    </location>
</feature>
<dbReference type="GO" id="GO:0046872">
    <property type="term" value="F:metal ion binding"/>
    <property type="evidence" value="ECO:0007669"/>
    <property type="project" value="UniProtKB-KW"/>
</dbReference>
<evidence type="ECO:0000256" key="10">
    <source>
        <dbReference type="PIRSR" id="PIRSR005091-3"/>
    </source>
</evidence>
<evidence type="ECO:0000256" key="7">
    <source>
        <dbReference type="ARBA" id="ARBA00023136"/>
    </source>
</evidence>
<keyword evidence="4" id="KW-1003">Cell membrane</keyword>
<dbReference type="RefSeq" id="WP_163248162.1">
    <property type="nucleotide sequence ID" value="NZ_SXDP01000001.1"/>
</dbReference>
<dbReference type="PIRSF" id="PIRSF005091">
    <property type="entry name" value="Mmb_sulf_HI1246"/>
    <property type="match status" value="1"/>
</dbReference>
<comment type="similarity">
    <text evidence="3">Belongs to the LTA synthase family.</text>
</comment>
<name>A0A6M0R7K6_9CLOT</name>
<feature type="binding site" evidence="10">
    <location>
        <position position="471"/>
    </location>
    <ligand>
        <name>Mn(2+)</name>
        <dbReference type="ChEBI" id="CHEBI:29035"/>
    </ligand>
</feature>
<dbReference type="Proteomes" id="UP000473885">
    <property type="component" value="Unassembled WGS sequence"/>
</dbReference>
<keyword evidence="9" id="KW-0479">Metal-binding</keyword>
<organism evidence="13 14">
    <name type="scientific">Clostridium niameyense</name>
    <dbReference type="NCBI Taxonomy" id="1622073"/>
    <lineage>
        <taxon>Bacteria</taxon>
        <taxon>Bacillati</taxon>
        <taxon>Bacillota</taxon>
        <taxon>Clostridia</taxon>
        <taxon>Eubacteriales</taxon>
        <taxon>Clostridiaceae</taxon>
        <taxon>Clostridium</taxon>
    </lineage>
</organism>
<comment type="caution">
    <text evidence="13">The sequence shown here is derived from an EMBL/GenBank/DDBJ whole genome shotgun (WGS) entry which is preliminary data.</text>
</comment>
<dbReference type="PANTHER" id="PTHR47371">
    <property type="entry name" value="LIPOTEICHOIC ACID SYNTHASE"/>
    <property type="match status" value="1"/>
</dbReference>
<evidence type="ECO:0000256" key="4">
    <source>
        <dbReference type="ARBA" id="ARBA00022475"/>
    </source>
</evidence>
<dbReference type="InterPro" id="IPR012160">
    <property type="entry name" value="LtaS-like"/>
</dbReference>
<evidence type="ECO:0000256" key="8">
    <source>
        <dbReference type="PIRSR" id="PIRSR005091-1"/>
    </source>
</evidence>
<comment type="pathway">
    <text evidence="2">Cell wall biogenesis; lipoteichoic acid biosynthesis.</text>
</comment>
<evidence type="ECO:0000256" key="11">
    <source>
        <dbReference type="SAM" id="Phobius"/>
    </source>
</evidence>
<evidence type="ECO:0000256" key="1">
    <source>
        <dbReference type="ARBA" id="ARBA00004651"/>
    </source>
</evidence>
<keyword evidence="7 11" id="KW-0472">Membrane</keyword>
<proteinExistence type="inferred from homology"/>
<dbReference type="Gene3D" id="3.40.720.10">
    <property type="entry name" value="Alkaline Phosphatase, subunit A"/>
    <property type="match status" value="1"/>
</dbReference>
<keyword evidence="6 11" id="KW-1133">Transmembrane helix</keyword>
<accession>A0A6M0R7K6</accession>
<feature type="active site" evidence="8">
    <location>
        <position position="298"/>
    </location>
</feature>
<feature type="transmembrane region" description="Helical" evidence="11">
    <location>
        <begin position="151"/>
        <end position="170"/>
    </location>
</feature>
<evidence type="ECO:0000313" key="13">
    <source>
        <dbReference type="EMBL" id="NEZ45757.1"/>
    </source>
</evidence>
<evidence type="ECO:0000313" key="14">
    <source>
        <dbReference type="Proteomes" id="UP000473885"/>
    </source>
</evidence>
<dbReference type="EMBL" id="SXDP01000001">
    <property type="protein sequence ID" value="NEZ45757.1"/>
    <property type="molecule type" value="Genomic_DNA"/>
</dbReference>
<sequence length="620" mass="72494">MNNVKTIMYKYWDLFLFFLILLTKLLFYGKALQIAYFKYMKIIIPSIGSILILICISILFKRKGRLIFLFICNFILSLFIIGDLNYFRYFKDLVSLPVLVNSLQLGDVGSSVLELFNFTDLFYIIDIIFLIPVFSYIKKKNLLKKSRKPKLTIFLIILIIALPMEIISFYKLSKEQPRLITTMYNKPYIAKKLGVLNYHYIDFYSSSINFIRKKIPLSTKKETEIKDFFNKKNSSIISKNYKSSLEGKNLIIIQVEALQNFVINKTIHNKEITPNLNKLLKSSLYFNNYFYQIASGSTSDAEFMCNNSLYPASSGAAYFLYAGNEFNSLPSKLQEKGYTTAAFHGYKETFWNRNLMYKKMNFDKFYSEKDYNIEETIGLGLSDKSFLNQTIGKLKTLKEPYYSFIITLTSHFPYNDIDKYGDFPVEEFEETLVGNYLKSIHYTDEQLGIFINKLKEEKILNNSILVIYGDHYAIPKQNQQELAKFLGKDNFNNLQWMELQKVPLIIHTPNDKFKGLNSEYCGEMDLYPTLANLLNISNKYMFGRDILNTERGNVVFRNGSFTDGKIFYLSQTNSYYNVKTGKEINETENLKNKKQKMVKELDFSDNILKHNLLKKFKTEP</sequence>
<evidence type="ECO:0000256" key="5">
    <source>
        <dbReference type="ARBA" id="ARBA00022692"/>
    </source>
</evidence>
<dbReference type="Gene3D" id="3.30.1120.170">
    <property type="match status" value="1"/>
</dbReference>
<dbReference type="InterPro" id="IPR000917">
    <property type="entry name" value="Sulfatase_N"/>
</dbReference>
<evidence type="ECO:0000256" key="9">
    <source>
        <dbReference type="PIRSR" id="PIRSR005091-2"/>
    </source>
</evidence>
<evidence type="ECO:0000259" key="12">
    <source>
        <dbReference type="Pfam" id="PF00884"/>
    </source>
</evidence>
<feature type="domain" description="Sulfatase N-terminal" evidence="12">
    <location>
        <begin position="248"/>
        <end position="536"/>
    </location>
</feature>
<feature type="transmembrane region" description="Helical" evidence="11">
    <location>
        <begin position="121"/>
        <end position="139"/>
    </location>
</feature>
<evidence type="ECO:0000256" key="3">
    <source>
        <dbReference type="ARBA" id="ARBA00009983"/>
    </source>
</evidence>
<protein>
    <submittedName>
        <fullName evidence="13">LTA synthase family protein</fullName>
    </submittedName>
</protein>
<feature type="transmembrane region" description="Helical" evidence="11">
    <location>
        <begin position="67"/>
        <end position="87"/>
    </location>
</feature>
<dbReference type="SUPFAM" id="SSF53649">
    <property type="entry name" value="Alkaline phosphatase-like"/>
    <property type="match status" value="1"/>
</dbReference>
<reference evidence="13 14" key="1">
    <citation type="submission" date="2019-04" db="EMBL/GenBank/DDBJ databases">
        <title>Genome sequencing of Clostridium botulinum Groups I-IV and Clostridium butyricum.</title>
        <authorList>
            <person name="Brunt J."/>
            <person name="Van Vliet A.H.M."/>
            <person name="Stringer S.C."/>
            <person name="Carter A.T."/>
            <person name="Peck M.W."/>
        </authorList>
    </citation>
    <scope>NUCLEOTIDE SEQUENCE [LARGE SCALE GENOMIC DNA]</scope>
    <source>
        <strain evidence="13 14">IFR 18/094</strain>
    </source>
</reference>
<keyword evidence="5 11" id="KW-0812">Transmembrane</keyword>
<feature type="binding site" evidence="10">
    <location>
        <position position="470"/>
    </location>
    <ligand>
        <name>Mn(2+)</name>
        <dbReference type="ChEBI" id="CHEBI:29035"/>
    </ligand>
</feature>
<evidence type="ECO:0000256" key="2">
    <source>
        <dbReference type="ARBA" id="ARBA00004936"/>
    </source>
</evidence>
<feature type="binding site" evidence="9">
    <location>
        <position position="411"/>
    </location>
    <ligand>
        <name>substrate</name>
    </ligand>
</feature>
<dbReference type="Pfam" id="PF00884">
    <property type="entry name" value="Sulfatase"/>
    <property type="match status" value="1"/>
</dbReference>
<comment type="subcellular location">
    <subcellularLocation>
        <location evidence="1">Cell membrane</location>
        <topology evidence="1">Multi-pass membrane protein</topology>
    </subcellularLocation>
</comment>
<evidence type="ECO:0000256" key="6">
    <source>
        <dbReference type="ARBA" id="ARBA00022989"/>
    </source>
</evidence>
<feature type="binding site" evidence="10">
    <location>
        <position position="298"/>
    </location>
    <ligand>
        <name>Mn(2+)</name>
        <dbReference type="ChEBI" id="CHEBI:29035"/>
    </ligand>
</feature>
<dbReference type="InterPro" id="IPR017850">
    <property type="entry name" value="Alkaline_phosphatase_core_sf"/>
</dbReference>
<feature type="transmembrane region" description="Helical" evidence="11">
    <location>
        <begin position="42"/>
        <end position="60"/>
    </location>
</feature>
<gene>
    <name evidence="13" type="ORF">FDF74_00865</name>
</gene>
<dbReference type="AlphaFoldDB" id="A0A6M0R7K6"/>
<dbReference type="PANTHER" id="PTHR47371:SF3">
    <property type="entry name" value="PHOSPHOGLYCEROL TRANSFERASE I"/>
    <property type="match status" value="1"/>
</dbReference>
<feature type="binding site" evidence="10">
    <location>
        <position position="256"/>
    </location>
    <ligand>
        <name>Mn(2+)</name>
        <dbReference type="ChEBI" id="CHEBI:29035"/>
    </ligand>
</feature>
<keyword evidence="14" id="KW-1185">Reference proteome</keyword>
<dbReference type="CDD" id="cd16015">
    <property type="entry name" value="LTA_synthase"/>
    <property type="match status" value="1"/>
</dbReference>
<dbReference type="GO" id="GO:0005886">
    <property type="term" value="C:plasma membrane"/>
    <property type="evidence" value="ECO:0007669"/>
    <property type="project" value="UniProtKB-SubCell"/>
</dbReference>
<dbReference type="InterPro" id="IPR050448">
    <property type="entry name" value="OpgB/LTA_synthase_biosynth"/>
</dbReference>